<comment type="subunit">
    <text evidence="5">Part of the 50S ribosomal subunit; part of the 5S rRNA/L5/L18/L25 subcomplex. Contacts the 5S rRNA. Binds to the 5S rRNA independently of L5 and L18.</text>
</comment>
<dbReference type="InterPro" id="IPR020056">
    <property type="entry name" value="Rbsml_bL25/Gln-tRNA_synth_N"/>
</dbReference>
<evidence type="ECO:0000313" key="9">
    <source>
        <dbReference type="EMBL" id="OGE90782.1"/>
    </source>
</evidence>
<accession>A0A1F5PM88</accession>
<feature type="region of interest" description="Disordered" evidence="6">
    <location>
        <begin position="214"/>
        <end position="237"/>
    </location>
</feature>
<comment type="caution">
    <text evidence="9">The sequence shown here is derived from an EMBL/GenBank/DDBJ whole genome shotgun (WGS) entry which is preliminary data.</text>
</comment>
<dbReference type="Gene3D" id="2.170.120.20">
    <property type="entry name" value="Ribosomal protein L25, beta domain"/>
    <property type="match status" value="1"/>
</dbReference>
<keyword evidence="3 5" id="KW-0689">Ribosomal protein</keyword>
<evidence type="ECO:0000259" key="8">
    <source>
        <dbReference type="Pfam" id="PF14693"/>
    </source>
</evidence>
<dbReference type="PANTHER" id="PTHR33284">
    <property type="entry name" value="RIBOSOMAL PROTEIN L25/GLN-TRNA SYNTHETASE, ANTI-CODON-BINDING DOMAIN-CONTAINING PROTEIN"/>
    <property type="match status" value="1"/>
</dbReference>
<evidence type="ECO:0000259" key="7">
    <source>
        <dbReference type="Pfam" id="PF01386"/>
    </source>
</evidence>
<evidence type="ECO:0000313" key="10">
    <source>
        <dbReference type="Proteomes" id="UP000177682"/>
    </source>
</evidence>
<organism evidence="9 10">
    <name type="scientific">Candidatus Doudnabacteria bacterium RIFCSPHIGHO2_12_FULL_48_16</name>
    <dbReference type="NCBI Taxonomy" id="1817838"/>
    <lineage>
        <taxon>Bacteria</taxon>
        <taxon>Candidatus Doudnaibacteriota</taxon>
    </lineage>
</organism>
<comment type="function">
    <text evidence="5">This is one of the proteins that binds to the 5S RNA in the ribosome where it forms part of the central protuberance.</text>
</comment>
<feature type="compositionally biased region" description="Basic and acidic residues" evidence="6">
    <location>
        <begin position="219"/>
        <end position="237"/>
    </location>
</feature>
<evidence type="ECO:0000256" key="4">
    <source>
        <dbReference type="ARBA" id="ARBA00023274"/>
    </source>
</evidence>
<dbReference type="SUPFAM" id="SSF50715">
    <property type="entry name" value="Ribosomal protein L25-like"/>
    <property type="match status" value="1"/>
</dbReference>
<dbReference type="Pfam" id="PF14693">
    <property type="entry name" value="Ribosomal_TL5_C"/>
    <property type="match status" value="1"/>
</dbReference>
<dbReference type="InterPro" id="IPR020057">
    <property type="entry name" value="Ribosomal_bL25_b-dom"/>
</dbReference>
<dbReference type="NCBIfam" id="TIGR00731">
    <property type="entry name" value="bL25_bact_ctc"/>
    <property type="match status" value="1"/>
</dbReference>
<dbReference type="Gene3D" id="2.40.240.10">
    <property type="entry name" value="Ribosomal Protein L25, Chain P"/>
    <property type="match status" value="1"/>
</dbReference>
<keyword evidence="2 5" id="KW-0694">RNA-binding</keyword>
<keyword evidence="1 5" id="KW-0699">rRNA-binding</keyword>
<name>A0A1F5PM88_9BACT</name>
<dbReference type="HAMAP" id="MF_01334">
    <property type="entry name" value="Ribosomal_bL25_CTC"/>
    <property type="match status" value="1"/>
</dbReference>
<dbReference type="GO" id="GO:0008097">
    <property type="term" value="F:5S rRNA binding"/>
    <property type="evidence" value="ECO:0007669"/>
    <property type="project" value="InterPro"/>
</dbReference>
<dbReference type="InterPro" id="IPR001021">
    <property type="entry name" value="Ribosomal_bL25_long"/>
</dbReference>
<dbReference type="AlphaFoldDB" id="A0A1F5PM88"/>
<dbReference type="PANTHER" id="PTHR33284:SF1">
    <property type="entry name" value="RIBOSOMAL PROTEIN L25_GLN-TRNA SYNTHETASE, ANTI-CODON-BINDING DOMAIN-CONTAINING PROTEIN"/>
    <property type="match status" value="1"/>
</dbReference>
<dbReference type="GO" id="GO:0006412">
    <property type="term" value="P:translation"/>
    <property type="evidence" value="ECO:0007669"/>
    <property type="project" value="UniProtKB-UniRule"/>
</dbReference>
<dbReference type="InterPro" id="IPR037121">
    <property type="entry name" value="Ribosomal_bL25_C"/>
</dbReference>
<sequence length="237" mass="25933">MEQIAIQATKRTVTGRQVAKLRAAGKLPAVLYGHKVDTQQIELNEKEFAKAFKSAGESTIVSLIVDGKPQPVLIQEVQRHYLYDQPIHVDFYAVDMSQKLKVKVPIHLVGESAAVKTLGGTLVKNLTEVEVECLPADLPHAIEVDISILGGFEDMVRLSDLKVGSRVVVLGNPDELIVNVAPPRSEEEMKALDEVVTEDVTKVEGVVKPEVAAEAVVEGAEKPDNKPEKKEEKKSKE</sequence>
<dbReference type="InterPro" id="IPR011035">
    <property type="entry name" value="Ribosomal_bL25/Gln-tRNA_synth"/>
</dbReference>
<dbReference type="GO" id="GO:0022625">
    <property type="term" value="C:cytosolic large ribosomal subunit"/>
    <property type="evidence" value="ECO:0007669"/>
    <property type="project" value="TreeGrafter"/>
</dbReference>
<dbReference type="Proteomes" id="UP000177682">
    <property type="component" value="Unassembled WGS sequence"/>
</dbReference>
<dbReference type="InterPro" id="IPR020930">
    <property type="entry name" value="Ribosomal_uL5_bac-type"/>
</dbReference>
<dbReference type="CDD" id="cd00495">
    <property type="entry name" value="Ribosomal_L25_TL5_CTC"/>
    <property type="match status" value="1"/>
</dbReference>
<dbReference type="EMBL" id="MFEY01000004">
    <property type="protein sequence ID" value="OGE90782.1"/>
    <property type="molecule type" value="Genomic_DNA"/>
</dbReference>
<reference evidence="9 10" key="1">
    <citation type="journal article" date="2016" name="Nat. Commun.">
        <title>Thousands of microbial genomes shed light on interconnected biogeochemical processes in an aquifer system.</title>
        <authorList>
            <person name="Anantharaman K."/>
            <person name="Brown C.T."/>
            <person name="Hug L.A."/>
            <person name="Sharon I."/>
            <person name="Castelle C.J."/>
            <person name="Probst A.J."/>
            <person name="Thomas B.C."/>
            <person name="Singh A."/>
            <person name="Wilkins M.J."/>
            <person name="Karaoz U."/>
            <person name="Brodie E.L."/>
            <person name="Williams K.H."/>
            <person name="Hubbard S.S."/>
            <person name="Banfield J.F."/>
        </authorList>
    </citation>
    <scope>NUCLEOTIDE SEQUENCE [LARGE SCALE GENOMIC DNA]</scope>
</reference>
<dbReference type="Pfam" id="PF01386">
    <property type="entry name" value="Ribosomal_L25p"/>
    <property type="match status" value="1"/>
</dbReference>
<evidence type="ECO:0000256" key="2">
    <source>
        <dbReference type="ARBA" id="ARBA00022884"/>
    </source>
</evidence>
<feature type="domain" description="Large ribosomal subunit protein bL25 beta" evidence="8">
    <location>
        <begin position="99"/>
        <end position="184"/>
    </location>
</feature>
<evidence type="ECO:0000256" key="3">
    <source>
        <dbReference type="ARBA" id="ARBA00022980"/>
    </source>
</evidence>
<evidence type="ECO:0000256" key="5">
    <source>
        <dbReference type="HAMAP-Rule" id="MF_01334"/>
    </source>
</evidence>
<keyword evidence="4 5" id="KW-0687">Ribonucleoprotein</keyword>
<comment type="similarity">
    <text evidence="5">Belongs to the bacterial ribosomal protein bL25 family. CTC subfamily.</text>
</comment>
<dbReference type="GO" id="GO:0003735">
    <property type="term" value="F:structural constituent of ribosome"/>
    <property type="evidence" value="ECO:0007669"/>
    <property type="project" value="InterPro"/>
</dbReference>
<gene>
    <name evidence="5" type="primary">rplY</name>
    <name evidence="5" type="synonym">ctc</name>
    <name evidence="9" type="ORF">A3E29_00955</name>
</gene>
<proteinExistence type="inferred from homology"/>
<evidence type="ECO:0000256" key="6">
    <source>
        <dbReference type="SAM" id="MobiDB-lite"/>
    </source>
</evidence>
<protein>
    <recommendedName>
        <fullName evidence="5">Large ribosomal subunit protein bL25</fullName>
    </recommendedName>
    <alternativeName>
        <fullName evidence="5">General stress protein CTC</fullName>
    </alternativeName>
</protein>
<feature type="domain" description="Large ribosomal subunit protein bL25 L25" evidence="7">
    <location>
        <begin position="6"/>
        <end position="91"/>
    </location>
</feature>
<dbReference type="InterPro" id="IPR029751">
    <property type="entry name" value="Ribosomal_L25_dom"/>
</dbReference>
<evidence type="ECO:0000256" key="1">
    <source>
        <dbReference type="ARBA" id="ARBA00022730"/>
    </source>
</evidence>